<dbReference type="EMBL" id="CP036402">
    <property type="protein sequence ID" value="QBI20826.1"/>
    <property type="molecule type" value="Genomic_DNA"/>
</dbReference>
<protein>
    <submittedName>
        <fullName evidence="9">Undecaprenyl/decaprenyl-phosphate alpha-N-acetylglucosaminyl 1-phosphate transferase</fullName>
    </submittedName>
</protein>
<dbReference type="GO" id="GO:0016780">
    <property type="term" value="F:phosphotransferase activity, for other substituted phosphate groups"/>
    <property type="evidence" value="ECO:0007669"/>
    <property type="project" value="InterPro"/>
</dbReference>
<feature type="transmembrane region" description="Helical" evidence="8">
    <location>
        <begin position="315"/>
        <end position="338"/>
    </location>
</feature>
<evidence type="ECO:0000256" key="6">
    <source>
        <dbReference type="ARBA" id="ARBA00023136"/>
    </source>
</evidence>
<reference evidence="9 10" key="1">
    <citation type="submission" date="2019-01" db="EMBL/GenBank/DDBJ databases">
        <title>Egibacter rhizosphaerae EGI 80759T.</title>
        <authorList>
            <person name="Chen D.-D."/>
            <person name="Tian Y."/>
            <person name="Jiao J.-Y."/>
            <person name="Zhang X.-T."/>
            <person name="Zhang Y.-G."/>
            <person name="Zhang Y."/>
            <person name="Xiao M."/>
            <person name="Shu W.-S."/>
            <person name="Li W.-J."/>
        </authorList>
    </citation>
    <scope>NUCLEOTIDE SEQUENCE [LARGE SCALE GENOMIC DNA]</scope>
    <source>
        <strain evidence="9 10">EGI 80759</strain>
    </source>
</reference>
<evidence type="ECO:0000256" key="3">
    <source>
        <dbReference type="ARBA" id="ARBA00022679"/>
    </source>
</evidence>
<keyword evidence="5 8" id="KW-1133">Transmembrane helix</keyword>
<dbReference type="AlphaFoldDB" id="A0A411YIB1"/>
<evidence type="ECO:0000256" key="4">
    <source>
        <dbReference type="ARBA" id="ARBA00022692"/>
    </source>
</evidence>
<dbReference type="Pfam" id="PF00953">
    <property type="entry name" value="Glycos_transf_4"/>
    <property type="match status" value="1"/>
</dbReference>
<feature type="transmembrane region" description="Helical" evidence="8">
    <location>
        <begin position="209"/>
        <end position="229"/>
    </location>
</feature>
<feature type="transmembrane region" description="Helical" evidence="8">
    <location>
        <begin position="155"/>
        <end position="174"/>
    </location>
</feature>
<feature type="binding site" evidence="7">
    <location>
        <position position="150"/>
    </location>
    <ligand>
        <name>Mg(2+)</name>
        <dbReference type="ChEBI" id="CHEBI:18420"/>
    </ligand>
</feature>
<feature type="transmembrane region" description="Helical" evidence="8">
    <location>
        <begin position="235"/>
        <end position="257"/>
    </location>
</feature>
<evidence type="ECO:0000313" key="9">
    <source>
        <dbReference type="EMBL" id="QBI20826.1"/>
    </source>
</evidence>
<dbReference type="PANTHER" id="PTHR22926:SF3">
    <property type="entry name" value="UNDECAPRENYL-PHOSPHATE ALPHA-N-ACETYLGLUCOSAMINYL 1-PHOSPHATE TRANSFERASE"/>
    <property type="match status" value="1"/>
</dbReference>
<keyword evidence="3 9" id="KW-0808">Transferase</keyword>
<dbReference type="RefSeq" id="WP_131155819.1">
    <property type="nucleotide sequence ID" value="NZ_CP036402.1"/>
</dbReference>
<name>A0A411YIB1_9ACTN</name>
<proteinExistence type="predicted"/>
<dbReference type="InterPro" id="IPR000715">
    <property type="entry name" value="Glycosyl_transferase_4"/>
</dbReference>
<dbReference type="GO" id="GO:0071555">
    <property type="term" value="P:cell wall organization"/>
    <property type="evidence" value="ECO:0007669"/>
    <property type="project" value="TreeGrafter"/>
</dbReference>
<evidence type="ECO:0000256" key="1">
    <source>
        <dbReference type="ARBA" id="ARBA00004651"/>
    </source>
</evidence>
<feature type="transmembrane region" description="Helical" evidence="8">
    <location>
        <begin position="80"/>
        <end position="96"/>
    </location>
</feature>
<feature type="transmembrane region" description="Helical" evidence="8">
    <location>
        <begin position="50"/>
        <end position="71"/>
    </location>
</feature>
<keyword evidence="2" id="KW-1003">Cell membrane</keyword>
<dbReference type="Proteomes" id="UP000291469">
    <property type="component" value="Chromosome"/>
</dbReference>
<keyword evidence="10" id="KW-1185">Reference proteome</keyword>
<keyword evidence="6 8" id="KW-0472">Membrane</keyword>
<dbReference type="PANTHER" id="PTHR22926">
    <property type="entry name" value="PHOSPHO-N-ACETYLMURAMOYL-PENTAPEPTIDE-TRANSFERASE"/>
    <property type="match status" value="1"/>
</dbReference>
<sequence length="360" mass="37278">MQLGVWGFAGAFLGALALSAALTPLALRVALARGALDVPGEHKSHTSPVPYFGGLAIAAAFTLAVAVAAVIRPPVNVEEILVILGVALALSVLGLLDDLRGLGPLVRLLAQTGAGLAVWAVGAGTVFAPWPWLNLLITVVWIVGVTNAINLLDNMDGLSAGIAGIAAVAFFGIAAVNGQFLVAGLAAALAGCAFGFLRHNFHPAKIYMGDAGSMFLGFLLAVVGIRLRLVETPQVLSVFVPVLVLGVAILDTTLVTVDRIRYGHNPLRGGRDHVSHRLIAIGLPVRAAVALIYAAGISLGWLAALLSRLDLTSGLMLVGFVLAAGVFAFALLATVPVYENSRQRRRMMRLVDESDDGGAA</sequence>
<organism evidence="9 10">
    <name type="scientific">Egibacter rhizosphaerae</name>
    <dbReference type="NCBI Taxonomy" id="1670831"/>
    <lineage>
        <taxon>Bacteria</taxon>
        <taxon>Bacillati</taxon>
        <taxon>Actinomycetota</taxon>
        <taxon>Nitriliruptoria</taxon>
        <taxon>Egibacterales</taxon>
        <taxon>Egibacteraceae</taxon>
        <taxon>Egibacter</taxon>
    </lineage>
</organism>
<comment type="cofactor">
    <cofactor evidence="7">
        <name>Mg(2+)</name>
        <dbReference type="ChEBI" id="CHEBI:18420"/>
    </cofactor>
</comment>
<feature type="transmembrane region" description="Helical" evidence="8">
    <location>
        <begin position="116"/>
        <end position="143"/>
    </location>
</feature>
<feature type="binding site" evidence="7">
    <location>
        <position position="210"/>
    </location>
    <ligand>
        <name>Mg(2+)</name>
        <dbReference type="ChEBI" id="CHEBI:18420"/>
    </ligand>
</feature>
<comment type="subcellular location">
    <subcellularLocation>
        <location evidence="1">Cell membrane</location>
        <topology evidence="1">Multi-pass membrane protein</topology>
    </subcellularLocation>
</comment>
<evidence type="ECO:0000256" key="2">
    <source>
        <dbReference type="ARBA" id="ARBA00022475"/>
    </source>
</evidence>
<accession>A0A411YIB1</accession>
<dbReference type="OrthoDB" id="5178981at2"/>
<dbReference type="GO" id="GO:0009103">
    <property type="term" value="P:lipopolysaccharide biosynthetic process"/>
    <property type="evidence" value="ECO:0007669"/>
    <property type="project" value="TreeGrafter"/>
</dbReference>
<keyword evidence="4 8" id="KW-0812">Transmembrane</keyword>
<keyword evidence="7" id="KW-0479">Metal-binding</keyword>
<keyword evidence="7" id="KW-0460">Magnesium</keyword>
<dbReference type="GO" id="GO:0044038">
    <property type="term" value="P:cell wall macromolecule biosynthetic process"/>
    <property type="evidence" value="ECO:0007669"/>
    <property type="project" value="TreeGrafter"/>
</dbReference>
<dbReference type="CDD" id="cd06853">
    <property type="entry name" value="GT_WecA_like"/>
    <property type="match status" value="1"/>
</dbReference>
<evidence type="ECO:0000256" key="8">
    <source>
        <dbReference type="SAM" id="Phobius"/>
    </source>
</evidence>
<feature type="transmembrane region" description="Helical" evidence="8">
    <location>
        <begin position="180"/>
        <end position="197"/>
    </location>
</feature>
<evidence type="ECO:0000256" key="5">
    <source>
        <dbReference type="ARBA" id="ARBA00022989"/>
    </source>
</evidence>
<gene>
    <name evidence="9" type="ORF">ER308_15450</name>
</gene>
<feature type="transmembrane region" description="Helical" evidence="8">
    <location>
        <begin position="278"/>
        <end position="303"/>
    </location>
</feature>
<dbReference type="GO" id="GO:0046872">
    <property type="term" value="F:metal ion binding"/>
    <property type="evidence" value="ECO:0007669"/>
    <property type="project" value="UniProtKB-KW"/>
</dbReference>
<dbReference type="GO" id="GO:0005886">
    <property type="term" value="C:plasma membrane"/>
    <property type="evidence" value="ECO:0007669"/>
    <property type="project" value="UniProtKB-SubCell"/>
</dbReference>
<evidence type="ECO:0000256" key="7">
    <source>
        <dbReference type="PIRSR" id="PIRSR600715-1"/>
    </source>
</evidence>
<evidence type="ECO:0000313" key="10">
    <source>
        <dbReference type="Proteomes" id="UP000291469"/>
    </source>
</evidence>
<dbReference type="KEGG" id="erz:ER308_15450"/>